<dbReference type="AlphaFoldDB" id="G7KKL7"/>
<dbReference type="GO" id="GO:0006952">
    <property type="term" value="P:defense response"/>
    <property type="evidence" value="ECO:0007669"/>
    <property type="project" value="UniProtKB-KW"/>
</dbReference>
<dbReference type="PANTHER" id="PTHR36766">
    <property type="entry name" value="PLANT BROAD-SPECTRUM MILDEW RESISTANCE PROTEIN RPW8"/>
    <property type="match status" value="1"/>
</dbReference>
<dbReference type="PANTHER" id="PTHR36766:SF42">
    <property type="entry name" value="NB-ARC DOMAIN DISEASE RESISTANCE PROTEIN"/>
    <property type="match status" value="1"/>
</dbReference>
<organism evidence="4 6">
    <name type="scientific">Medicago truncatula</name>
    <name type="common">Barrel medic</name>
    <name type="synonym">Medicago tribuloides</name>
    <dbReference type="NCBI Taxonomy" id="3880"/>
    <lineage>
        <taxon>Eukaryota</taxon>
        <taxon>Viridiplantae</taxon>
        <taxon>Streptophyta</taxon>
        <taxon>Embryophyta</taxon>
        <taxon>Tracheophyta</taxon>
        <taxon>Spermatophyta</taxon>
        <taxon>Magnoliopsida</taxon>
        <taxon>eudicotyledons</taxon>
        <taxon>Gunneridae</taxon>
        <taxon>Pentapetalae</taxon>
        <taxon>rosids</taxon>
        <taxon>fabids</taxon>
        <taxon>Fabales</taxon>
        <taxon>Fabaceae</taxon>
        <taxon>Papilionoideae</taxon>
        <taxon>50 kb inversion clade</taxon>
        <taxon>NPAAA clade</taxon>
        <taxon>Hologalegina</taxon>
        <taxon>IRL clade</taxon>
        <taxon>Trifolieae</taxon>
        <taxon>Medicago</taxon>
    </lineage>
</organism>
<dbReference type="OMA" id="RSHATNT"/>
<evidence type="ECO:0000256" key="1">
    <source>
        <dbReference type="ARBA" id="ARBA00022614"/>
    </source>
</evidence>
<reference evidence="4 6" key="2">
    <citation type="journal article" date="2014" name="BMC Genomics">
        <title>An improved genome release (version Mt4.0) for the model legume Medicago truncatula.</title>
        <authorList>
            <person name="Tang H."/>
            <person name="Krishnakumar V."/>
            <person name="Bidwell S."/>
            <person name="Rosen B."/>
            <person name="Chan A."/>
            <person name="Zhou S."/>
            <person name="Gentzbittel L."/>
            <person name="Childs K.L."/>
            <person name="Yandell M."/>
            <person name="Gundlach H."/>
            <person name="Mayer K.F."/>
            <person name="Schwartz D.C."/>
            <person name="Town C.D."/>
        </authorList>
    </citation>
    <scope>GENOME REANNOTATION</scope>
    <source>
        <strain evidence="5 6">cv. Jemalong A17</strain>
    </source>
</reference>
<dbReference type="PaxDb" id="3880-AES75553"/>
<name>G7KKL7_MEDTR</name>
<dbReference type="Gene3D" id="3.80.10.10">
    <property type="entry name" value="Ribonuclease Inhibitor"/>
    <property type="match status" value="3"/>
</dbReference>
<sequence>MPSTTFTVRPNAGFSLADLPNLQPGDNLHIKGLQNLRNGGDVREPNLSSMRLNRLHLTWARNTNSAEEVLEALRPHEGLKGFGLSRYGGMNIPNWMTDISILGRLVDVKLMNCINCSQLPPLGKLPLLTTLYLSQMTNVKYIDDSPYEISTENAFPSLTEMTLYDLPNLKSVLRIEGVEMLSQLSKLSIQSIPIFELPSLPSVKEVYVGGETEEFNDHGASFLRDIAGKMPNLTELMIEGFHQITVLPNELRSLSSLQKLYISCCGNLESIPNMSSSSLQVLGFALCNSLKSLPQSTTALTSLQRLQIHYCPKLILPANMNMLTSLRKVTIMGADKRRRLYNGLEHIPSLENLSLTDFPFLRSLPDWLGNTLSLQKLEISKFPVLTSLPDNFEQLENLQKLSIDRCPGLENRLDSRTGEDWYKIAHVPNFESDFVHRINEEEYSDSDSELDMEVDEP</sequence>
<protein>
    <submittedName>
        <fullName evidence="4">CC-NBS-LRR resistance protein, putative</fullName>
    </submittedName>
</protein>
<reference evidence="4 6" key="1">
    <citation type="journal article" date="2011" name="Nature">
        <title>The Medicago genome provides insight into the evolution of rhizobial symbioses.</title>
        <authorList>
            <person name="Young N.D."/>
            <person name="Debelle F."/>
            <person name="Oldroyd G.E."/>
            <person name="Geurts R."/>
            <person name="Cannon S.B."/>
            <person name="Udvardi M.K."/>
            <person name="Benedito V.A."/>
            <person name="Mayer K.F."/>
            <person name="Gouzy J."/>
            <person name="Schoof H."/>
            <person name="Van de Peer Y."/>
            <person name="Proost S."/>
            <person name="Cook D.R."/>
            <person name="Meyers B.C."/>
            <person name="Spannagl M."/>
            <person name="Cheung F."/>
            <person name="De Mita S."/>
            <person name="Krishnakumar V."/>
            <person name="Gundlach H."/>
            <person name="Zhou S."/>
            <person name="Mudge J."/>
            <person name="Bharti A.K."/>
            <person name="Murray J.D."/>
            <person name="Naoumkina M.A."/>
            <person name="Rosen B."/>
            <person name="Silverstein K.A."/>
            <person name="Tang H."/>
            <person name="Rombauts S."/>
            <person name="Zhao P.X."/>
            <person name="Zhou P."/>
            <person name="Barbe V."/>
            <person name="Bardou P."/>
            <person name="Bechner M."/>
            <person name="Bellec A."/>
            <person name="Berger A."/>
            <person name="Berges H."/>
            <person name="Bidwell S."/>
            <person name="Bisseling T."/>
            <person name="Choisne N."/>
            <person name="Couloux A."/>
            <person name="Denny R."/>
            <person name="Deshpande S."/>
            <person name="Dai X."/>
            <person name="Doyle J.J."/>
            <person name="Dudez A.M."/>
            <person name="Farmer A.D."/>
            <person name="Fouteau S."/>
            <person name="Franken C."/>
            <person name="Gibelin C."/>
            <person name="Gish J."/>
            <person name="Goldstein S."/>
            <person name="Gonzalez A.J."/>
            <person name="Green P.J."/>
            <person name="Hallab A."/>
            <person name="Hartog M."/>
            <person name="Hua A."/>
            <person name="Humphray S.J."/>
            <person name="Jeong D.H."/>
            <person name="Jing Y."/>
            <person name="Jocker A."/>
            <person name="Kenton S.M."/>
            <person name="Kim D.J."/>
            <person name="Klee K."/>
            <person name="Lai H."/>
            <person name="Lang C."/>
            <person name="Lin S."/>
            <person name="Macmil S.L."/>
            <person name="Magdelenat G."/>
            <person name="Matthews L."/>
            <person name="McCorrison J."/>
            <person name="Monaghan E.L."/>
            <person name="Mun J.H."/>
            <person name="Najar F.Z."/>
            <person name="Nicholson C."/>
            <person name="Noirot C."/>
            <person name="O'Bleness M."/>
            <person name="Paule C.R."/>
            <person name="Poulain J."/>
            <person name="Prion F."/>
            <person name="Qin B."/>
            <person name="Qu C."/>
            <person name="Retzel E.F."/>
            <person name="Riddle C."/>
            <person name="Sallet E."/>
            <person name="Samain S."/>
            <person name="Samson N."/>
            <person name="Sanders I."/>
            <person name="Saurat O."/>
            <person name="Scarpelli C."/>
            <person name="Schiex T."/>
            <person name="Segurens B."/>
            <person name="Severin A.J."/>
            <person name="Sherrier D.J."/>
            <person name="Shi R."/>
            <person name="Sims S."/>
            <person name="Singer S.R."/>
            <person name="Sinharoy S."/>
            <person name="Sterck L."/>
            <person name="Viollet A."/>
            <person name="Wang B.B."/>
            <person name="Wang K."/>
            <person name="Wang M."/>
            <person name="Wang X."/>
            <person name="Warfsmann J."/>
            <person name="Weissenbach J."/>
            <person name="White D.D."/>
            <person name="White J.D."/>
            <person name="Wiley G.B."/>
            <person name="Wincker P."/>
            <person name="Xing Y."/>
            <person name="Yang L."/>
            <person name="Yao Z."/>
            <person name="Ying F."/>
            <person name="Zhai J."/>
            <person name="Zhou L."/>
            <person name="Zuber A."/>
            <person name="Denarie J."/>
            <person name="Dixon R.A."/>
            <person name="May G.D."/>
            <person name="Schwartz D.C."/>
            <person name="Rogers J."/>
            <person name="Quetier F."/>
            <person name="Town C.D."/>
            <person name="Roe B.A."/>
        </authorList>
    </citation>
    <scope>NUCLEOTIDE SEQUENCE [LARGE SCALE GENOMIC DNA]</scope>
    <source>
        <strain evidence="4">A17</strain>
        <strain evidence="5 6">cv. Jemalong A17</strain>
    </source>
</reference>
<keyword evidence="2" id="KW-0611">Plant defense</keyword>
<dbReference type="HOGENOM" id="CLU_613063_0_0_1"/>
<dbReference type="EMBL" id="CM001222">
    <property type="protein sequence ID" value="AES75553.1"/>
    <property type="molecule type" value="Genomic_DNA"/>
</dbReference>
<dbReference type="SUPFAM" id="SSF52047">
    <property type="entry name" value="RNI-like"/>
    <property type="match status" value="1"/>
</dbReference>
<gene>
    <name evidence="5" type="primary">11440628</name>
    <name evidence="4" type="ordered locus">MTR_6g046760</name>
</gene>
<dbReference type="Pfam" id="PF25019">
    <property type="entry name" value="LRR_R13L1-DRL21"/>
    <property type="match status" value="1"/>
</dbReference>
<evidence type="ECO:0000259" key="3">
    <source>
        <dbReference type="Pfam" id="PF25019"/>
    </source>
</evidence>
<evidence type="ECO:0000313" key="4">
    <source>
        <dbReference type="EMBL" id="AES75553.1"/>
    </source>
</evidence>
<evidence type="ECO:0000313" key="5">
    <source>
        <dbReference type="EnsemblPlants" id="AES75553"/>
    </source>
</evidence>
<dbReference type="InterPro" id="IPR032675">
    <property type="entry name" value="LRR_dom_sf"/>
</dbReference>
<evidence type="ECO:0000313" key="6">
    <source>
        <dbReference type="Proteomes" id="UP000002051"/>
    </source>
</evidence>
<feature type="domain" description="R13L1/DRL21-like LRR repeat region" evidence="3">
    <location>
        <begin position="18"/>
        <end position="136"/>
    </location>
</feature>
<dbReference type="eggNOG" id="KOG4658">
    <property type="taxonomic scope" value="Eukaryota"/>
</dbReference>
<accession>G7KKL7</accession>
<dbReference type="InterPro" id="IPR056789">
    <property type="entry name" value="LRR_R13L1-DRL21"/>
</dbReference>
<reference evidence="5" key="3">
    <citation type="submission" date="2015-04" db="UniProtKB">
        <authorList>
            <consortium name="EnsemblPlants"/>
        </authorList>
    </citation>
    <scope>IDENTIFICATION</scope>
    <source>
        <strain evidence="5">cv. Jemalong A17</strain>
    </source>
</reference>
<evidence type="ECO:0000256" key="2">
    <source>
        <dbReference type="ARBA" id="ARBA00022821"/>
    </source>
</evidence>
<dbReference type="OrthoDB" id="1935327at2759"/>
<dbReference type="EnsemblPlants" id="AES75553">
    <property type="protein sequence ID" value="AES75553"/>
    <property type="gene ID" value="MTR_6g046760"/>
</dbReference>
<dbReference type="Proteomes" id="UP000002051">
    <property type="component" value="Chromosome 6"/>
</dbReference>
<dbReference type="KEGG" id="mtr:11440628"/>
<keyword evidence="6" id="KW-1185">Reference proteome</keyword>
<keyword evidence="1" id="KW-0433">Leucine-rich repeat</keyword>
<proteinExistence type="predicted"/>